<sequence length="104" mass="11446">MTMYVLIERKSEGQITASLVGWPEITAQGSTEADAVLALRRSFAAHLGEAKVIPLELEGAHPWLQTAGMFKDDPFANEFDAVMAAYRRECDHEDISPTTQDHAA</sequence>
<dbReference type="Proteomes" id="UP000280307">
    <property type="component" value="Unassembled WGS sequence"/>
</dbReference>
<reference evidence="1 2" key="1">
    <citation type="submission" date="2018-12" db="EMBL/GenBank/DDBJ databases">
        <title>Genome Sequence of Candidatus Viridilinea halotolerans isolated from saline sulfide-rich spring.</title>
        <authorList>
            <person name="Grouzdev D.S."/>
            <person name="Burganskaya E.I."/>
            <person name="Krutkina M.S."/>
            <person name="Sukhacheva M.V."/>
            <person name="Gorlenko V.M."/>
        </authorList>
    </citation>
    <scope>NUCLEOTIDE SEQUENCE [LARGE SCALE GENOMIC DNA]</scope>
    <source>
        <strain evidence="1">Chok-6</strain>
    </source>
</reference>
<dbReference type="AlphaFoldDB" id="A0A426U044"/>
<protein>
    <submittedName>
        <fullName evidence="1">Type II toxin-antitoxin system HicB family antitoxin</fullName>
    </submittedName>
</protein>
<name>A0A426U044_9CHLR</name>
<organism evidence="1 2">
    <name type="scientific">Candidatus Viridilinea halotolerans</name>
    <dbReference type="NCBI Taxonomy" id="2491704"/>
    <lineage>
        <taxon>Bacteria</taxon>
        <taxon>Bacillati</taxon>
        <taxon>Chloroflexota</taxon>
        <taxon>Chloroflexia</taxon>
        <taxon>Chloroflexales</taxon>
        <taxon>Chloroflexineae</taxon>
        <taxon>Oscillochloridaceae</taxon>
        <taxon>Candidatus Viridilinea</taxon>
    </lineage>
</organism>
<accession>A0A426U044</accession>
<evidence type="ECO:0000313" key="2">
    <source>
        <dbReference type="Proteomes" id="UP000280307"/>
    </source>
</evidence>
<gene>
    <name evidence="1" type="ORF">EI684_10820</name>
</gene>
<comment type="caution">
    <text evidence="1">The sequence shown here is derived from an EMBL/GenBank/DDBJ whole genome shotgun (WGS) entry which is preliminary data.</text>
</comment>
<evidence type="ECO:0000313" key="1">
    <source>
        <dbReference type="EMBL" id="RRR71956.1"/>
    </source>
</evidence>
<proteinExistence type="predicted"/>
<dbReference type="EMBL" id="RSAS01000421">
    <property type="protein sequence ID" value="RRR71956.1"/>
    <property type="molecule type" value="Genomic_DNA"/>
</dbReference>